<feature type="transmembrane region" description="Helical" evidence="1">
    <location>
        <begin position="51"/>
        <end position="75"/>
    </location>
</feature>
<gene>
    <name evidence="2" type="ORF">H6A12_06595</name>
</gene>
<dbReference type="Pfam" id="PF11457">
    <property type="entry name" value="DUF3021"/>
    <property type="match status" value="1"/>
</dbReference>
<evidence type="ECO:0000313" key="3">
    <source>
        <dbReference type="Proteomes" id="UP000774750"/>
    </source>
</evidence>
<name>A0A939BEC0_9FIRM</name>
<evidence type="ECO:0000256" key="1">
    <source>
        <dbReference type="SAM" id="Phobius"/>
    </source>
</evidence>
<keyword evidence="3" id="KW-1185">Reference proteome</keyword>
<dbReference type="InterPro" id="IPR021560">
    <property type="entry name" value="DUF3021"/>
</dbReference>
<keyword evidence="1" id="KW-1133">Transmembrane helix</keyword>
<dbReference type="EMBL" id="JACJKY010000008">
    <property type="protein sequence ID" value="MBM6920817.1"/>
    <property type="molecule type" value="Genomic_DNA"/>
</dbReference>
<comment type="caution">
    <text evidence="2">The sequence shown here is derived from an EMBL/GenBank/DDBJ whole genome shotgun (WGS) entry which is preliminary data.</text>
</comment>
<feature type="transmembrane region" description="Helical" evidence="1">
    <location>
        <begin position="113"/>
        <end position="135"/>
    </location>
</feature>
<keyword evidence="1" id="KW-0812">Transmembrane</keyword>
<evidence type="ECO:0000313" key="2">
    <source>
        <dbReference type="EMBL" id="MBM6920817.1"/>
    </source>
</evidence>
<dbReference type="AlphaFoldDB" id="A0A939BEC0"/>
<organism evidence="2 3">
    <name type="scientific">Merdimmobilis hominis</name>
    <dbReference type="NCBI Taxonomy" id="2897707"/>
    <lineage>
        <taxon>Bacteria</taxon>
        <taxon>Bacillati</taxon>
        <taxon>Bacillota</taxon>
        <taxon>Clostridia</taxon>
        <taxon>Eubacteriales</taxon>
        <taxon>Oscillospiraceae</taxon>
        <taxon>Merdimmobilis</taxon>
    </lineage>
</organism>
<reference evidence="2" key="1">
    <citation type="submission" date="2020-08" db="EMBL/GenBank/DDBJ databases">
        <authorList>
            <person name="Cejkova D."/>
            <person name="Kubasova T."/>
            <person name="Jahodarova E."/>
            <person name="Rychlik I."/>
        </authorList>
    </citation>
    <scope>NUCLEOTIDE SEQUENCE</scope>
    <source>
        <strain evidence="2">An559</strain>
    </source>
</reference>
<protein>
    <submittedName>
        <fullName evidence="2">DUF3021 domain-containing protein</fullName>
    </submittedName>
</protein>
<feature type="transmembrane region" description="Helical" evidence="1">
    <location>
        <begin position="7"/>
        <end position="31"/>
    </location>
</feature>
<proteinExistence type="predicted"/>
<keyword evidence="1" id="KW-0472">Membrane</keyword>
<sequence length="157" mass="17776">MKKKIFYRALIGFPIGISIGNLIMILISLGWANGYYSPCVPDLITAMGNEINAVIIQTVLCGLLGSGFSVSSVIWEIEDWSIVKQTGIYFLIISVIMLPIAYFMYWMEHSVTGFLSYFGIFILIFAVIWIVQFIIGKKNIKRMNEKLSETRNTDSNN</sequence>
<dbReference type="RefSeq" id="WP_204446107.1">
    <property type="nucleotide sequence ID" value="NZ_JACJKY010000008.1"/>
</dbReference>
<feature type="transmembrane region" description="Helical" evidence="1">
    <location>
        <begin position="87"/>
        <end position="107"/>
    </location>
</feature>
<accession>A0A939BEC0</accession>
<dbReference type="Proteomes" id="UP000774750">
    <property type="component" value="Unassembled WGS sequence"/>
</dbReference>
<reference evidence="2" key="2">
    <citation type="journal article" date="2021" name="Sci. Rep.">
        <title>The distribution of antibiotic resistance genes in chicken gut microbiota commensals.</title>
        <authorList>
            <person name="Juricova H."/>
            <person name="Matiasovicova J."/>
            <person name="Kubasova T."/>
            <person name="Cejkova D."/>
            <person name="Rychlik I."/>
        </authorList>
    </citation>
    <scope>NUCLEOTIDE SEQUENCE</scope>
    <source>
        <strain evidence="2">An559</strain>
    </source>
</reference>